<feature type="transmembrane region" description="Helical" evidence="1">
    <location>
        <begin position="12"/>
        <end position="35"/>
    </location>
</feature>
<keyword evidence="1" id="KW-1133">Transmembrane helix</keyword>
<accession>A0A9P5YQ40</accession>
<name>A0A9P5YQ40_9AGAR</name>
<keyword evidence="1" id="KW-0472">Membrane</keyword>
<evidence type="ECO:0000256" key="1">
    <source>
        <dbReference type="SAM" id="Phobius"/>
    </source>
</evidence>
<protein>
    <submittedName>
        <fullName evidence="2">Uncharacterized protein</fullName>
    </submittedName>
</protein>
<evidence type="ECO:0000313" key="3">
    <source>
        <dbReference type="Proteomes" id="UP000807469"/>
    </source>
</evidence>
<sequence length="117" mass="12994">MPERDHTSDYLLLRMFMIPHILRLCSSGSTFALFLRRSNPSASMTSNLRLSSCVTSLSLTILYPFPLSAYPYSFNTSVISYAFSIPSSELLSTTFNYKPTDIPPTSGITTQPVHDGC</sequence>
<dbReference type="AlphaFoldDB" id="A0A9P5YQ40"/>
<evidence type="ECO:0000313" key="2">
    <source>
        <dbReference type="EMBL" id="KAF9473021.1"/>
    </source>
</evidence>
<keyword evidence="1" id="KW-0812">Transmembrane</keyword>
<reference evidence="2" key="1">
    <citation type="submission" date="2020-11" db="EMBL/GenBank/DDBJ databases">
        <authorList>
            <consortium name="DOE Joint Genome Institute"/>
            <person name="Ahrendt S."/>
            <person name="Riley R."/>
            <person name="Andreopoulos W."/>
            <person name="Labutti K."/>
            <person name="Pangilinan J."/>
            <person name="Ruiz-Duenas F.J."/>
            <person name="Barrasa J.M."/>
            <person name="Sanchez-Garcia M."/>
            <person name="Camarero S."/>
            <person name="Miyauchi S."/>
            <person name="Serrano A."/>
            <person name="Linde D."/>
            <person name="Babiker R."/>
            <person name="Drula E."/>
            <person name="Ayuso-Fernandez I."/>
            <person name="Pacheco R."/>
            <person name="Padilla G."/>
            <person name="Ferreira P."/>
            <person name="Barriuso J."/>
            <person name="Kellner H."/>
            <person name="Castanera R."/>
            <person name="Alfaro M."/>
            <person name="Ramirez L."/>
            <person name="Pisabarro A.G."/>
            <person name="Kuo A."/>
            <person name="Tritt A."/>
            <person name="Lipzen A."/>
            <person name="He G."/>
            <person name="Yan M."/>
            <person name="Ng V."/>
            <person name="Cullen D."/>
            <person name="Martin F."/>
            <person name="Rosso M.-N."/>
            <person name="Henrissat B."/>
            <person name="Hibbett D."/>
            <person name="Martinez A.T."/>
            <person name="Grigoriev I.V."/>
        </authorList>
    </citation>
    <scope>NUCLEOTIDE SEQUENCE</scope>
    <source>
        <strain evidence="2">CIRM-BRFM 674</strain>
    </source>
</reference>
<keyword evidence="3" id="KW-1185">Reference proteome</keyword>
<dbReference type="Proteomes" id="UP000807469">
    <property type="component" value="Unassembled WGS sequence"/>
</dbReference>
<proteinExistence type="predicted"/>
<organism evidence="2 3">
    <name type="scientific">Pholiota conissans</name>
    <dbReference type="NCBI Taxonomy" id="109636"/>
    <lineage>
        <taxon>Eukaryota</taxon>
        <taxon>Fungi</taxon>
        <taxon>Dikarya</taxon>
        <taxon>Basidiomycota</taxon>
        <taxon>Agaricomycotina</taxon>
        <taxon>Agaricomycetes</taxon>
        <taxon>Agaricomycetidae</taxon>
        <taxon>Agaricales</taxon>
        <taxon>Agaricineae</taxon>
        <taxon>Strophariaceae</taxon>
        <taxon>Pholiota</taxon>
    </lineage>
</organism>
<gene>
    <name evidence="2" type="ORF">BDN70DRAFT_415023</name>
</gene>
<feature type="transmembrane region" description="Helical" evidence="1">
    <location>
        <begin position="47"/>
        <end position="65"/>
    </location>
</feature>
<dbReference type="EMBL" id="MU155477">
    <property type="protein sequence ID" value="KAF9473021.1"/>
    <property type="molecule type" value="Genomic_DNA"/>
</dbReference>
<comment type="caution">
    <text evidence="2">The sequence shown here is derived from an EMBL/GenBank/DDBJ whole genome shotgun (WGS) entry which is preliminary data.</text>
</comment>